<dbReference type="RefSeq" id="WP_025515808.1">
    <property type="nucleotide sequence ID" value="NZ_CP016340.1"/>
</dbReference>
<evidence type="ECO:0000256" key="3">
    <source>
        <dbReference type="SAM" id="SignalP"/>
    </source>
</evidence>
<organism evidence="8 9">
    <name type="scientific">Bordetella trematum</name>
    <dbReference type="NCBI Taxonomy" id="123899"/>
    <lineage>
        <taxon>Bacteria</taxon>
        <taxon>Pseudomonadati</taxon>
        <taxon>Pseudomonadota</taxon>
        <taxon>Betaproteobacteria</taxon>
        <taxon>Burkholderiales</taxon>
        <taxon>Alcaligenaceae</taxon>
        <taxon>Bordetella</taxon>
    </lineage>
</organism>
<dbReference type="InterPro" id="IPR058625">
    <property type="entry name" value="MdtA-like_BSH"/>
</dbReference>
<evidence type="ECO:0000259" key="4">
    <source>
        <dbReference type="Pfam" id="PF25876"/>
    </source>
</evidence>
<gene>
    <name evidence="8" type="primary">acrA_4</name>
    <name evidence="8" type="ORF">SAMEA3906487_03497</name>
</gene>
<dbReference type="EMBL" id="LT546645">
    <property type="protein sequence ID" value="SAI73021.1"/>
    <property type="molecule type" value="Genomic_DNA"/>
</dbReference>
<keyword evidence="3" id="KW-0732">Signal</keyword>
<dbReference type="PANTHER" id="PTHR30158">
    <property type="entry name" value="ACRA/E-RELATED COMPONENT OF DRUG EFFLUX TRANSPORTER"/>
    <property type="match status" value="1"/>
</dbReference>
<evidence type="ECO:0000313" key="8">
    <source>
        <dbReference type="EMBL" id="SAI73021.1"/>
    </source>
</evidence>
<dbReference type="GO" id="GO:0030313">
    <property type="term" value="C:cell envelope"/>
    <property type="evidence" value="ECO:0007669"/>
    <property type="project" value="UniProtKB-SubCell"/>
</dbReference>
<dbReference type="PATRIC" id="fig|123899.6.peg.3498"/>
<dbReference type="KEGG" id="btrm:SAMEA390648703497"/>
<dbReference type="Pfam" id="PF25876">
    <property type="entry name" value="HH_MFP_RND"/>
    <property type="match status" value="1"/>
</dbReference>
<dbReference type="SUPFAM" id="SSF111369">
    <property type="entry name" value="HlyD-like secretion proteins"/>
    <property type="match status" value="1"/>
</dbReference>
<dbReference type="NCBIfam" id="TIGR01730">
    <property type="entry name" value="RND_mfp"/>
    <property type="match status" value="1"/>
</dbReference>
<reference evidence="8 9" key="1">
    <citation type="submission" date="2016-04" db="EMBL/GenBank/DDBJ databases">
        <authorList>
            <consortium name="Pathogen Informatics"/>
        </authorList>
    </citation>
    <scope>NUCLEOTIDE SEQUENCE [LARGE SCALE GENOMIC DNA]</scope>
    <source>
        <strain evidence="8 9">H044680328</strain>
    </source>
</reference>
<dbReference type="Pfam" id="PF25944">
    <property type="entry name" value="Beta-barrel_RND"/>
    <property type="match status" value="1"/>
</dbReference>
<dbReference type="PROSITE" id="PS51257">
    <property type="entry name" value="PROKAR_LIPOPROTEIN"/>
    <property type="match status" value="1"/>
</dbReference>
<dbReference type="GeneID" id="56589268"/>
<dbReference type="Gene3D" id="2.40.50.100">
    <property type="match status" value="1"/>
</dbReference>
<dbReference type="GO" id="GO:0022857">
    <property type="term" value="F:transmembrane transporter activity"/>
    <property type="evidence" value="ECO:0007669"/>
    <property type="project" value="InterPro"/>
</dbReference>
<comment type="subcellular location">
    <subcellularLocation>
        <location evidence="1">Cell envelope</location>
    </subcellularLocation>
</comment>
<dbReference type="Gene3D" id="2.40.30.170">
    <property type="match status" value="1"/>
</dbReference>
<dbReference type="Gene3D" id="1.10.287.470">
    <property type="entry name" value="Helix hairpin bin"/>
    <property type="match status" value="1"/>
</dbReference>
<dbReference type="InterPro" id="IPR058624">
    <property type="entry name" value="MdtA-like_HH"/>
</dbReference>
<feature type="domain" description="Multidrug resistance protein MdtA-like beta-barrel" evidence="6">
    <location>
        <begin position="211"/>
        <end position="301"/>
    </location>
</feature>
<feature type="domain" description="Multidrug resistance protein MdtA-like barrel-sandwich hybrid" evidence="5">
    <location>
        <begin position="64"/>
        <end position="206"/>
    </location>
</feature>
<evidence type="ECO:0000259" key="7">
    <source>
        <dbReference type="Pfam" id="PF25967"/>
    </source>
</evidence>
<dbReference type="STRING" id="123899.SAMEA3906487_03497"/>
<dbReference type="InterPro" id="IPR058626">
    <property type="entry name" value="MdtA-like_b-barrel"/>
</dbReference>
<dbReference type="InterPro" id="IPR006143">
    <property type="entry name" value="RND_pump_MFP"/>
</dbReference>
<dbReference type="eggNOG" id="COG0845">
    <property type="taxonomic scope" value="Bacteria"/>
</dbReference>
<feature type="chain" id="PRO_5009816662" evidence="3">
    <location>
        <begin position="25"/>
        <end position="395"/>
    </location>
</feature>
<dbReference type="PANTHER" id="PTHR30158:SF3">
    <property type="entry name" value="MULTIDRUG EFFLUX PUMP SUBUNIT ACRA-RELATED"/>
    <property type="match status" value="1"/>
</dbReference>
<evidence type="ECO:0000313" key="9">
    <source>
        <dbReference type="Proteomes" id="UP000076825"/>
    </source>
</evidence>
<dbReference type="InterPro" id="IPR058627">
    <property type="entry name" value="MdtA-like_C"/>
</dbReference>
<dbReference type="GO" id="GO:0046677">
    <property type="term" value="P:response to antibiotic"/>
    <property type="evidence" value="ECO:0007669"/>
    <property type="project" value="TreeGrafter"/>
</dbReference>
<evidence type="ECO:0000259" key="5">
    <source>
        <dbReference type="Pfam" id="PF25917"/>
    </source>
</evidence>
<feature type="domain" description="Multidrug resistance protein MdtA-like C-terminal permuted SH3" evidence="7">
    <location>
        <begin position="308"/>
        <end position="366"/>
    </location>
</feature>
<sequence>MKNDKRFGRSVAALSLAVLAASLAACSKEAEAPAPGKPQVSVVEVKAQPVSLSTELPGRTSAYRIAEVRPQVNGIIQKRLFTEGGEVKAGQQLYQIDPALYQASVDSSQAALARAQAQLRSATLLVNRYKPLVETRAVSRQTYDDAVAARDQAQADVLSAKAALDTARINLVYTKVLAPIGGIIGRSLVTEGALVTANQANAIASVQQIDPIYVDLTQSSVQLLRLKRALARGELQQAEGGQAATVTLQLEDGTEYGQTGTLEFSEVTVDPGTGSVTLRAVFPNPQHELLPGMFVRARLGQGVANEGLLVPQRGVTRNTRGLPTALVVNAEGKVELRELATDRTVGDQWLVTSGLSEGDRVIVEGMHNARPGAQVNAVPFQATGAAQPAAAPAAK</sequence>
<dbReference type="Gene3D" id="2.40.420.20">
    <property type="match status" value="1"/>
</dbReference>
<dbReference type="GO" id="GO:0005886">
    <property type="term" value="C:plasma membrane"/>
    <property type="evidence" value="ECO:0007669"/>
    <property type="project" value="TreeGrafter"/>
</dbReference>
<accession>A0A157R3R5</accession>
<evidence type="ECO:0000256" key="1">
    <source>
        <dbReference type="ARBA" id="ARBA00004196"/>
    </source>
</evidence>
<feature type="domain" description="Multidrug resistance protein MdtA-like alpha-helical hairpin" evidence="4">
    <location>
        <begin position="106"/>
        <end position="174"/>
    </location>
</feature>
<dbReference type="Pfam" id="PF25917">
    <property type="entry name" value="BSH_RND"/>
    <property type="match status" value="1"/>
</dbReference>
<proteinExistence type="inferred from homology"/>
<dbReference type="AlphaFoldDB" id="A0A157R3R5"/>
<keyword evidence="9" id="KW-1185">Reference proteome</keyword>
<comment type="similarity">
    <text evidence="2">Belongs to the membrane fusion protein (MFP) (TC 8.A.1) family.</text>
</comment>
<protein>
    <submittedName>
        <fullName evidence="8">Acriflavine resistance protein A</fullName>
    </submittedName>
</protein>
<evidence type="ECO:0000256" key="2">
    <source>
        <dbReference type="ARBA" id="ARBA00009477"/>
    </source>
</evidence>
<evidence type="ECO:0000259" key="6">
    <source>
        <dbReference type="Pfam" id="PF25944"/>
    </source>
</evidence>
<dbReference type="Proteomes" id="UP000076825">
    <property type="component" value="Chromosome 1"/>
</dbReference>
<feature type="signal peptide" evidence="3">
    <location>
        <begin position="1"/>
        <end position="24"/>
    </location>
</feature>
<name>A0A157R3R5_9BORD</name>
<dbReference type="OrthoDB" id="9783047at2"/>
<dbReference type="Pfam" id="PF25967">
    <property type="entry name" value="RND-MFP_C"/>
    <property type="match status" value="1"/>
</dbReference>
<dbReference type="FunFam" id="2.40.420.20:FF:000001">
    <property type="entry name" value="Efflux RND transporter periplasmic adaptor subunit"/>
    <property type="match status" value="1"/>
</dbReference>